<keyword evidence="3" id="KW-1185">Reference proteome</keyword>
<evidence type="ECO:0000259" key="1">
    <source>
        <dbReference type="Pfam" id="PF02786"/>
    </source>
</evidence>
<organism evidence="2 3">
    <name type="scientific">Streptomyces ochraceiscleroticus</name>
    <dbReference type="NCBI Taxonomy" id="47761"/>
    <lineage>
        <taxon>Bacteria</taxon>
        <taxon>Bacillati</taxon>
        <taxon>Actinomycetota</taxon>
        <taxon>Actinomycetes</taxon>
        <taxon>Kitasatosporales</taxon>
        <taxon>Streptomycetaceae</taxon>
        <taxon>Streptomyces</taxon>
    </lineage>
</organism>
<name>A0ABW1MFY6_9ACTN</name>
<reference evidence="3" key="1">
    <citation type="journal article" date="2019" name="Int. J. Syst. Evol. Microbiol.">
        <title>The Global Catalogue of Microorganisms (GCM) 10K type strain sequencing project: providing services to taxonomists for standard genome sequencing and annotation.</title>
        <authorList>
            <consortium name="The Broad Institute Genomics Platform"/>
            <consortium name="The Broad Institute Genome Sequencing Center for Infectious Disease"/>
            <person name="Wu L."/>
            <person name="Ma J."/>
        </authorList>
    </citation>
    <scope>NUCLEOTIDE SEQUENCE [LARGE SCALE GENOMIC DNA]</scope>
    <source>
        <strain evidence="3">CGMCC 1.15180</strain>
    </source>
</reference>
<protein>
    <submittedName>
        <fullName evidence="2">Acetyl-/propionyl-CoA carboxylase subunit alpha</fullName>
    </submittedName>
</protein>
<dbReference type="InterPro" id="IPR013815">
    <property type="entry name" value="ATP_grasp_subdomain_1"/>
</dbReference>
<feature type="domain" description="Carbamoyl phosphate synthase ATP-binding" evidence="1">
    <location>
        <begin position="2"/>
        <end position="93"/>
    </location>
</feature>
<dbReference type="SUPFAM" id="SSF56059">
    <property type="entry name" value="Glutathione synthetase ATP-binding domain-like"/>
    <property type="match status" value="1"/>
</dbReference>
<dbReference type="PANTHER" id="PTHR48095">
    <property type="entry name" value="PYRUVATE CARBOXYLASE SUBUNIT A"/>
    <property type="match status" value="1"/>
</dbReference>
<dbReference type="InterPro" id="IPR051602">
    <property type="entry name" value="ACC_Biotin_Carboxylase"/>
</dbReference>
<feature type="non-terminal residue" evidence="2">
    <location>
        <position position="1"/>
    </location>
</feature>
<dbReference type="Proteomes" id="UP001596139">
    <property type="component" value="Unassembled WGS sequence"/>
</dbReference>
<evidence type="ECO:0000313" key="3">
    <source>
        <dbReference type="Proteomes" id="UP001596139"/>
    </source>
</evidence>
<evidence type="ECO:0000313" key="2">
    <source>
        <dbReference type="EMBL" id="MFC6062560.1"/>
    </source>
</evidence>
<gene>
    <name evidence="2" type="ORF">ACFP4F_08360</name>
</gene>
<dbReference type="Gene3D" id="3.30.470.20">
    <property type="entry name" value="ATP-grasp fold, B domain"/>
    <property type="match status" value="1"/>
</dbReference>
<feature type="non-terminal residue" evidence="2">
    <location>
        <position position="93"/>
    </location>
</feature>
<comment type="caution">
    <text evidence="2">The sequence shown here is derived from an EMBL/GenBank/DDBJ whole genome shotgun (WGS) entry which is preliminary data.</text>
</comment>
<sequence>SAVREAVAAFGRGECFVERYLDRPRHVETQCLADKHGNVVVVSTRDCSLQRRHQKLVEEAPAPFLTAEQNAELYRASKAILKEAGYQGAGTCE</sequence>
<dbReference type="Gene3D" id="3.30.1490.20">
    <property type="entry name" value="ATP-grasp fold, A domain"/>
    <property type="match status" value="1"/>
</dbReference>
<accession>A0ABW1MFY6</accession>
<dbReference type="InterPro" id="IPR005479">
    <property type="entry name" value="CPAse_ATP-bd"/>
</dbReference>
<dbReference type="Pfam" id="PF02786">
    <property type="entry name" value="CPSase_L_D2"/>
    <property type="match status" value="1"/>
</dbReference>
<dbReference type="EMBL" id="JBHSPX010000003">
    <property type="protein sequence ID" value="MFC6062560.1"/>
    <property type="molecule type" value="Genomic_DNA"/>
</dbReference>
<proteinExistence type="predicted"/>
<dbReference type="PANTHER" id="PTHR48095:SF2">
    <property type="entry name" value="BIOTIN CARBOXYLASE, CHLOROPLASTIC"/>
    <property type="match status" value="1"/>
</dbReference>